<sequence length="89" mass="10149">MLLFGGRPTLGKFILDIFLLYYFSIFKEPIKVIAKFKSITMKFLWDSIDTSLIVGWIRGGSLRESKHILNHQMVVETQNTATLPFGLVG</sequence>
<name>A0A9R1XE28_LACSA</name>
<keyword evidence="2" id="KW-1185">Reference proteome</keyword>
<proteinExistence type="predicted"/>
<reference evidence="1 2" key="1">
    <citation type="journal article" date="2017" name="Nat. Commun.">
        <title>Genome assembly with in vitro proximity ligation data and whole-genome triplication in lettuce.</title>
        <authorList>
            <person name="Reyes-Chin-Wo S."/>
            <person name="Wang Z."/>
            <person name="Yang X."/>
            <person name="Kozik A."/>
            <person name="Arikit S."/>
            <person name="Song C."/>
            <person name="Xia L."/>
            <person name="Froenicke L."/>
            <person name="Lavelle D.O."/>
            <person name="Truco M.J."/>
            <person name="Xia R."/>
            <person name="Zhu S."/>
            <person name="Xu C."/>
            <person name="Xu H."/>
            <person name="Xu X."/>
            <person name="Cox K."/>
            <person name="Korf I."/>
            <person name="Meyers B.C."/>
            <person name="Michelmore R.W."/>
        </authorList>
    </citation>
    <scope>NUCLEOTIDE SEQUENCE [LARGE SCALE GENOMIC DNA]</scope>
    <source>
        <strain evidence="2">cv. Salinas</strain>
        <tissue evidence="1">Seedlings</tissue>
    </source>
</reference>
<dbReference type="EMBL" id="NBSK02000005">
    <property type="protein sequence ID" value="KAJ0206884.1"/>
    <property type="molecule type" value="Genomic_DNA"/>
</dbReference>
<organism evidence="1 2">
    <name type="scientific">Lactuca sativa</name>
    <name type="common">Garden lettuce</name>
    <dbReference type="NCBI Taxonomy" id="4236"/>
    <lineage>
        <taxon>Eukaryota</taxon>
        <taxon>Viridiplantae</taxon>
        <taxon>Streptophyta</taxon>
        <taxon>Embryophyta</taxon>
        <taxon>Tracheophyta</taxon>
        <taxon>Spermatophyta</taxon>
        <taxon>Magnoliopsida</taxon>
        <taxon>eudicotyledons</taxon>
        <taxon>Gunneridae</taxon>
        <taxon>Pentapetalae</taxon>
        <taxon>asterids</taxon>
        <taxon>campanulids</taxon>
        <taxon>Asterales</taxon>
        <taxon>Asteraceae</taxon>
        <taxon>Cichorioideae</taxon>
        <taxon>Cichorieae</taxon>
        <taxon>Lactucinae</taxon>
        <taxon>Lactuca</taxon>
    </lineage>
</organism>
<comment type="caution">
    <text evidence="1">The sequence shown here is derived from an EMBL/GenBank/DDBJ whole genome shotgun (WGS) entry which is preliminary data.</text>
</comment>
<evidence type="ECO:0000313" key="2">
    <source>
        <dbReference type="Proteomes" id="UP000235145"/>
    </source>
</evidence>
<protein>
    <submittedName>
        <fullName evidence="1">Uncharacterized protein</fullName>
    </submittedName>
</protein>
<dbReference type="AlphaFoldDB" id="A0A9R1XE28"/>
<accession>A0A9R1XE28</accession>
<dbReference type="Proteomes" id="UP000235145">
    <property type="component" value="Unassembled WGS sequence"/>
</dbReference>
<gene>
    <name evidence="1" type="ORF">LSAT_V11C500247600</name>
</gene>
<evidence type="ECO:0000313" key="1">
    <source>
        <dbReference type="EMBL" id="KAJ0206884.1"/>
    </source>
</evidence>